<dbReference type="AlphaFoldDB" id="A0A077KXT4"/>
<evidence type="ECO:0000256" key="2">
    <source>
        <dbReference type="ARBA" id="ARBA00023125"/>
    </source>
</evidence>
<dbReference type="GO" id="GO:0003700">
    <property type="term" value="F:DNA-binding transcription factor activity"/>
    <property type="evidence" value="ECO:0007669"/>
    <property type="project" value="InterPro"/>
</dbReference>
<dbReference type="InterPro" id="IPR023187">
    <property type="entry name" value="Tscrpt_reg_MarR-type_CS"/>
</dbReference>
<evidence type="ECO:0000256" key="3">
    <source>
        <dbReference type="ARBA" id="ARBA00023163"/>
    </source>
</evidence>
<keyword evidence="2" id="KW-0238">DNA-binding</keyword>
<protein>
    <submittedName>
        <fullName evidence="5">MarR family transcriptional regulator</fullName>
    </submittedName>
</protein>
<organism evidence="5">
    <name type="scientific">Paracidovorax avenae</name>
    <dbReference type="NCBI Taxonomy" id="80867"/>
    <lineage>
        <taxon>Bacteria</taxon>
        <taxon>Pseudomonadati</taxon>
        <taxon>Pseudomonadota</taxon>
        <taxon>Betaproteobacteria</taxon>
        <taxon>Burkholderiales</taxon>
        <taxon>Comamonadaceae</taxon>
        <taxon>Paracidovorax</taxon>
    </lineage>
</organism>
<dbReference type="PANTHER" id="PTHR33164:SF64">
    <property type="entry name" value="TRANSCRIPTIONAL REGULATOR SLYA"/>
    <property type="match status" value="1"/>
</dbReference>
<dbReference type="InterPro" id="IPR036388">
    <property type="entry name" value="WH-like_DNA-bd_sf"/>
</dbReference>
<dbReference type="GO" id="GO:0003677">
    <property type="term" value="F:DNA binding"/>
    <property type="evidence" value="ECO:0007669"/>
    <property type="project" value="UniProtKB-KW"/>
</dbReference>
<dbReference type="EMBL" id="AB852527">
    <property type="protein sequence ID" value="BAP34689.1"/>
    <property type="molecule type" value="Genomic_DNA"/>
</dbReference>
<dbReference type="GO" id="GO:0006950">
    <property type="term" value="P:response to stress"/>
    <property type="evidence" value="ECO:0007669"/>
    <property type="project" value="TreeGrafter"/>
</dbReference>
<dbReference type="PANTHER" id="PTHR33164">
    <property type="entry name" value="TRANSCRIPTIONAL REGULATOR, MARR FAMILY"/>
    <property type="match status" value="1"/>
</dbReference>
<dbReference type="Pfam" id="PF12802">
    <property type="entry name" value="MarR_2"/>
    <property type="match status" value="1"/>
</dbReference>
<dbReference type="InterPro" id="IPR000835">
    <property type="entry name" value="HTH_MarR-typ"/>
</dbReference>
<dbReference type="SMART" id="SM00347">
    <property type="entry name" value="HTH_MARR"/>
    <property type="match status" value="1"/>
</dbReference>
<dbReference type="SUPFAM" id="SSF46785">
    <property type="entry name" value="Winged helix' DNA-binding domain"/>
    <property type="match status" value="1"/>
</dbReference>
<dbReference type="PROSITE" id="PS01117">
    <property type="entry name" value="HTH_MARR_1"/>
    <property type="match status" value="1"/>
</dbReference>
<dbReference type="PRINTS" id="PR00598">
    <property type="entry name" value="HTHMARR"/>
</dbReference>
<dbReference type="InterPro" id="IPR036390">
    <property type="entry name" value="WH_DNA-bd_sf"/>
</dbReference>
<keyword evidence="1" id="KW-0805">Transcription regulation</keyword>
<keyword evidence="3" id="KW-0804">Transcription</keyword>
<dbReference type="Gene3D" id="1.10.10.10">
    <property type="entry name" value="Winged helix-like DNA-binding domain superfamily/Winged helix DNA-binding domain"/>
    <property type="match status" value="1"/>
</dbReference>
<dbReference type="InterPro" id="IPR039422">
    <property type="entry name" value="MarR/SlyA-like"/>
</dbReference>
<evidence type="ECO:0000313" key="5">
    <source>
        <dbReference type="EMBL" id="BAP34689.1"/>
    </source>
</evidence>
<reference evidence="5" key="1">
    <citation type="journal article" date="2014" name="Mol. Plant Pathol.">
        <title>Two types of genetic carriers, the IncP genomic island and the novel IncP-1beta plasmid, for the aac(2')-IIa gene that confers kasugamycin resistance in Acidovorax avenae subsp. avenae.</title>
        <authorList>
            <person name="Yoshii A."/>
            <person name="Omatsu T."/>
            <person name="Katayama Y."/>
            <person name="Koyama S."/>
            <person name="Mizutani T."/>
            <person name="Moriyama H."/>
            <person name="Fukuhara T."/>
        </authorList>
    </citation>
    <scope>NUCLEOTIDE SEQUENCE</scope>
    <source>
        <strain evidence="5">83</strain>
    </source>
</reference>
<sequence length="166" mass="17719">MPDAPPDASRPAPADPAELRNLTFSLNLLQRAYRAAADRAVAHLGVSQAAGWTVVTIGRHGDGTRQGVIADLLGIEGPTLIRTLDQLVAAGLVERRDDPADRRARTLHLTEAGKAILARIEEALNDLRSELFQDIPAEDVRACLRVFGTLWTRLGKADRGGAATGG</sequence>
<dbReference type="PROSITE" id="PS50995">
    <property type="entry name" value="HTH_MARR_2"/>
    <property type="match status" value="1"/>
</dbReference>
<evidence type="ECO:0000256" key="1">
    <source>
        <dbReference type="ARBA" id="ARBA00023015"/>
    </source>
</evidence>
<evidence type="ECO:0000259" key="4">
    <source>
        <dbReference type="PROSITE" id="PS50995"/>
    </source>
</evidence>
<name>A0A077KXT4_9BURK</name>
<proteinExistence type="predicted"/>
<accession>A0A077KXT4</accession>
<feature type="domain" description="HTH marR-type" evidence="4">
    <location>
        <begin position="19"/>
        <end position="152"/>
    </location>
</feature>